<proteinExistence type="predicted"/>
<keyword evidence="3" id="KW-1185">Reference proteome</keyword>
<dbReference type="OrthoDB" id="204305at2759"/>
<evidence type="ECO:0000256" key="1">
    <source>
        <dbReference type="SAM" id="MobiDB-lite"/>
    </source>
</evidence>
<feature type="compositionally biased region" description="Acidic residues" evidence="1">
    <location>
        <begin position="39"/>
        <end position="54"/>
    </location>
</feature>
<dbReference type="AlphaFoldDB" id="A0A0M0K337"/>
<evidence type="ECO:0000313" key="2">
    <source>
        <dbReference type="EMBL" id="KOO33229.1"/>
    </source>
</evidence>
<reference evidence="3" key="1">
    <citation type="journal article" date="2015" name="PLoS Genet.">
        <title>Genome Sequence and Transcriptome Analyses of Chrysochromulina tobin: Metabolic Tools for Enhanced Algal Fitness in the Prominent Order Prymnesiales (Haptophyceae).</title>
        <authorList>
            <person name="Hovde B.T."/>
            <person name="Deodato C.R."/>
            <person name="Hunsperger H.M."/>
            <person name="Ryken S.A."/>
            <person name="Yost W."/>
            <person name="Jha R.K."/>
            <person name="Patterson J."/>
            <person name="Monnat R.J. Jr."/>
            <person name="Barlow S.B."/>
            <person name="Starkenburg S.R."/>
            <person name="Cattolico R.A."/>
        </authorList>
    </citation>
    <scope>NUCLEOTIDE SEQUENCE</scope>
    <source>
        <strain evidence="3">CCMP291</strain>
    </source>
</reference>
<name>A0A0M0K337_9EUKA</name>
<comment type="caution">
    <text evidence="2">The sequence shown here is derived from an EMBL/GenBank/DDBJ whole genome shotgun (WGS) entry which is preliminary data.</text>
</comment>
<evidence type="ECO:0000313" key="3">
    <source>
        <dbReference type="Proteomes" id="UP000037460"/>
    </source>
</evidence>
<protein>
    <submittedName>
        <fullName evidence="2">Tetratricopeptide repeat domain protein</fullName>
    </submittedName>
</protein>
<feature type="region of interest" description="Disordered" evidence="1">
    <location>
        <begin position="1"/>
        <end position="60"/>
    </location>
</feature>
<accession>A0A0M0K337</accession>
<dbReference type="Proteomes" id="UP000037460">
    <property type="component" value="Unassembled WGS sequence"/>
</dbReference>
<feature type="compositionally biased region" description="Low complexity" evidence="1">
    <location>
        <begin position="20"/>
        <end position="33"/>
    </location>
</feature>
<organism evidence="2 3">
    <name type="scientific">Chrysochromulina tobinii</name>
    <dbReference type="NCBI Taxonomy" id="1460289"/>
    <lineage>
        <taxon>Eukaryota</taxon>
        <taxon>Haptista</taxon>
        <taxon>Haptophyta</taxon>
        <taxon>Prymnesiophyceae</taxon>
        <taxon>Prymnesiales</taxon>
        <taxon>Chrysochromulinaceae</taxon>
        <taxon>Chrysochromulina</taxon>
    </lineage>
</organism>
<sequence>MHGRLSRCLGRSSWQPPGRPSGTSSSGSSWEGSATAQPVDEDEFEESETTDEEASALAKSSLDNAVSEARYYVDLESVPSEIVAALRKLGAELVPIDMARHGNQSMFWRFWAAADPTIERFISRDVDSRLMERDAVAVAQWIRSDAPFHVVRDHPSHSLYPMSGGLWGARRGALPQVMDLINRFPTDSKYLTDMLFLNRDVWPIAMRDGVLQHDAFTCVEFDDALGFPVAVDPKGFHVGQVFDAEGKGRQVDIDLLLKATQPDACKPGGDPAKARGSRAQIAPENECAQLQHQHHVRPGSTWGSLPMPLQLRWQRLACDGRVSS</sequence>
<dbReference type="EMBL" id="JWZX01001570">
    <property type="protein sequence ID" value="KOO33229.1"/>
    <property type="molecule type" value="Genomic_DNA"/>
</dbReference>
<gene>
    <name evidence="2" type="ORF">Ctob_008919</name>
</gene>